<dbReference type="FunFam" id="1.10.510.10:FF:001306">
    <property type="entry name" value="Leucine-rich repeat receptor-like protein kinase TDR"/>
    <property type="match status" value="1"/>
</dbReference>
<evidence type="ECO:0000256" key="11">
    <source>
        <dbReference type="SAM" id="Phobius"/>
    </source>
</evidence>
<keyword evidence="4" id="KW-0433">Leucine-rich repeat</keyword>
<gene>
    <name evidence="14" type="primary">TDR_3</name>
    <name evidence="14" type="ORF">CFP56_017190</name>
</gene>
<evidence type="ECO:0000313" key="15">
    <source>
        <dbReference type="Proteomes" id="UP000237347"/>
    </source>
</evidence>
<feature type="domain" description="Protein kinase" evidence="13">
    <location>
        <begin position="601"/>
        <end position="865"/>
    </location>
</feature>
<protein>
    <submittedName>
        <fullName evidence="14">Leucine-rich repeat receptor-like protein kinase tdr</fullName>
    </submittedName>
</protein>
<dbReference type="PRINTS" id="PR00019">
    <property type="entry name" value="LEURICHRPT"/>
</dbReference>
<dbReference type="InterPro" id="IPR001245">
    <property type="entry name" value="Ser-Thr/Tyr_kinase_cat_dom"/>
</dbReference>
<dbReference type="GO" id="GO:0005524">
    <property type="term" value="F:ATP binding"/>
    <property type="evidence" value="ECO:0007669"/>
    <property type="project" value="InterPro"/>
</dbReference>
<dbReference type="Pfam" id="PF08263">
    <property type="entry name" value="LRRNT_2"/>
    <property type="match status" value="1"/>
</dbReference>
<evidence type="ECO:0000256" key="10">
    <source>
        <dbReference type="ARBA" id="ARBA00023180"/>
    </source>
</evidence>
<dbReference type="SUPFAM" id="SSF52058">
    <property type="entry name" value="L domain-like"/>
    <property type="match status" value="2"/>
</dbReference>
<comment type="caution">
    <text evidence="14">The sequence shown here is derived from an EMBL/GenBank/DDBJ whole genome shotgun (WGS) entry which is preliminary data.</text>
</comment>
<comment type="similarity">
    <text evidence="2">Belongs to the protein kinase superfamily. Ser/Thr protein kinase family.</text>
</comment>
<evidence type="ECO:0000256" key="3">
    <source>
        <dbReference type="ARBA" id="ARBA00009592"/>
    </source>
</evidence>
<reference evidence="14 15" key="1">
    <citation type="journal article" date="2018" name="Sci. Data">
        <title>The draft genome sequence of cork oak.</title>
        <authorList>
            <person name="Ramos A.M."/>
            <person name="Usie A."/>
            <person name="Barbosa P."/>
            <person name="Barros P.M."/>
            <person name="Capote T."/>
            <person name="Chaves I."/>
            <person name="Simoes F."/>
            <person name="Abreu I."/>
            <person name="Carrasquinho I."/>
            <person name="Faro C."/>
            <person name="Guimaraes J.B."/>
            <person name="Mendonca D."/>
            <person name="Nobrega F."/>
            <person name="Rodrigues L."/>
            <person name="Saibo N.J.M."/>
            <person name="Varela M.C."/>
            <person name="Egas C."/>
            <person name="Matos J."/>
            <person name="Miguel C.M."/>
            <person name="Oliveira M.M."/>
            <person name="Ricardo C.P."/>
            <person name="Goncalves S."/>
        </authorList>
    </citation>
    <scope>NUCLEOTIDE SEQUENCE [LARGE SCALE GENOMIC DNA]</scope>
    <source>
        <strain evidence="15">cv. HL8</strain>
    </source>
</reference>
<evidence type="ECO:0000313" key="14">
    <source>
        <dbReference type="EMBL" id="KAK7840118.1"/>
    </source>
</evidence>
<dbReference type="InterPro" id="IPR013210">
    <property type="entry name" value="LRR_N_plant-typ"/>
</dbReference>
<dbReference type="FunFam" id="3.80.10.10:FF:000275">
    <property type="entry name" value="Leucine-rich repeat receptor-like protein kinase"/>
    <property type="match status" value="1"/>
</dbReference>
<dbReference type="Gene3D" id="1.10.510.10">
    <property type="entry name" value="Transferase(Phosphotransferase) domain 1"/>
    <property type="match status" value="1"/>
</dbReference>
<dbReference type="GO" id="GO:0016020">
    <property type="term" value="C:membrane"/>
    <property type="evidence" value="ECO:0007669"/>
    <property type="project" value="UniProtKB-SubCell"/>
</dbReference>
<dbReference type="FunFam" id="3.80.10.10:FF:001319">
    <property type="entry name" value="Leucine-rich repeat receptor-like protein kinase TDR"/>
    <property type="match status" value="1"/>
</dbReference>
<evidence type="ECO:0000256" key="7">
    <source>
        <dbReference type="ARBA" id="ARBA00022737"/>
    </source>
</evidence>
<evidence type="ECO:0000256" key="1">
    <source>
        <dbReference type="ARBA" id="ARBA00004479"/>
    </source>
</evidence>
<keyword evidence="7" id="KW-0677">Repeat</keyword>
<dbReference type="Gene3D" id="3.80.10.10">
    <property type="entry name" value="Ribonuclease Inhibitor"/>
    <property type="match status" value="3"/>
</dbReference>
<keyword evidence="10" id="KW-0325">Glycoprotein</keyword>
<keyword evidence="8 11" id="KW-1133">Transmembrane helix</keyword>
<dbReference type="PANTHER" id="PTHR48007">
    <property type="entry name" value="LEUCINE-RICH REPEAT RECEPTOR-LIKE PROTEIN KINASE PXC1"/>
    <property type="match status" value="1"/>
</dbReference>
<dbReference type="InterPro" id="IPR003591">
    <property type="entry name" value="Leu-rich_rpt_typical-subtyp"/>
</dbReference>
<evidence type="ECO:0000259" key="13">
    <source>
        <dbReference type="PROSITE" id="PS50011"/>
    </source>
</evidence>
<dbReference type="InterPro" id="IPR001611">
    <property type="entry name" value="Leu-rich_rpt"/>
</dbReference>
<dbReference type="InterPro" id="IPR046959">
    <property type="entry name" value="PRK1-6/SRF4-like"/>
</dbReference>
<feature type="transmembrane region" description="Helical" evidence="11">
    <location>
        <begin position="557"/>
        <end position="579"/>
    </location>
</feature>
<proteinExistence type="inferred from homology"/>
<dbReference type="Pfam" id="PF13855">
    <property type="entry name" value="LRR_8"/>
    <property type="match status" value="2"/>
</dbReference>
<evidence type="ECO:0000256" key="2">
    <source>
        <dbReference type="ARBA" id="ARBA00008684"/>
    </source>
</evidence>
<dbReference type="Gene3D" id="3.30.200.20">
    <property type="entry name" value="Phosphorylase Kinase, domain 1"/>
    <property type="match status" value="1"/>
</dbReference>
<dbReference type="FunFam" id="3.80.10.10:FF:000221">
    <property type="entry name" value="Leucine-rich repeat receptor-like protein kinase PXL1"/>
    <property type="match status" value="1"/>
</dbReference>
<dbReference type="PROSITE" id="PS00108">
    <property type="entry name" value="PROTEIN_KINASE_ST"/>
    <property type="match status" value="1"/>
</dbReference>
<dbReference type="GO" id="GO:0004672">
    <property type="term" value="F:protein kinase activity"/>
    <property type="evidence" value="ECO:0007669"/>
    <property type="project" value="InterPro"/>
</dbReference>
<evidence type="ECO:0000256" key="4">
    <source>
        <dbReference type="ARBA" id="ARBA00022614"/>
    </source>
</evidence>
<evidence type="ECO:0000256" key="6">
    <source>
        <dbReference type="ARBA" id="ARBA00022729"/>
    </source>
</evidence>
<keyword evidence="15" id="KW-1185">Reference proteome</keyword>
<dbReference type="SMART" id="SM00369">
    <property type="entry name" value="LRR_TYP"/>
    <property type="match status" value="5"/>
</dbReference>
<dbReference type="FunFam" id="3.80.10.10:FF:000111">
    <property type="entry name" value="LRR receptor-like serine/threonine-protein kinase ERECTA"/>
    <property type="match status" value="1"/>
</dbReference>
<keyword evidence="5 11" id="KW-0812">Transmembrane</keyword>
<dbReference type="SMART" id="SM00220">
    <property type="entry name" value="S_TKc"/>
    <property type="match status" value="1"/>
</dbReference>
<dbReference type="Proteomes" id="UP000237347">
    <property type="component" value="Unassembled WGS sequence"/>
</dbReference>
<keyword evidence="9 11" id="KW-0472">Membrane</keyword>
<dbReference type="PANTHER" id="PTHR48007:SF76">
    <property type="entry name" value="OS03G0145102 PROTEIN"/>
    <property type="match status" value="1"/>
</dbReference>
<accession>A0AAW0KNY0</accession>
<dbReference type="FunFam" id="3.30.200.20:FF:001006">
    <property type="entry name" value="Leucine-rich repeat receptor-like protein kinase TDR"/>
    <property type="match status" value="1"/>
</dbReference>
<sequence>MEIFRCLSYKLLLSLMFILVVSAIDPYSEALLGLKSELVDDYHSLSDWLVPPGKNAPGEVSACSWSGITCNSNKTIVIGLDLSMKNLSGVMTGKQLGVFTELVDLNLSFNSFSGQLPVEIFNLSNLNILDISRNNFSGHFPGGISGLKNLVVFDAFSNSFSGPLPVEVSQLDSLKVFNFAGSYFNGPIPSEYGSFKSLEFLHLGGNFLSGNIPPELGKLKTVTHMEIGYNTFQGSIPRQLGNMSELQYLDIAGANLSGPIPEQLSNLTKLQSLFLFRNQLTGLIPREFSRIVALTNLDLSDNQISGPIPESFVELKNLRLLSLMYNEMNGTVPKGIAELPSLETLLIWNNFFSGSLPLSLGRNSKIKWVDVSTNNFIGSIPPDICSGELGGMIPAETWSLPPLQNFSASSCSISSNLPPFQSCKSISVIELSMNNLSGIVPKSVSNCQAIERMDLANNNLSGHIPEELANLPALSVLDLSHNSFNGPIPVKFGSSSSLLLLNVSFNDISGSIPSETSFRLMGSTAFVGNPQLCGAPLRPCSGSDTILGSKGTEKLRWVLVLCAGVVILIVASILGIIYFQRGFKGRWKMVSFNGIPRFTAKDVLKSLSSTESAEAVQAPSASVCKAVLPTGITVLVKKIEWEAKRIGVMSEFITSLGNSRHKNLIRLLGFCYNKHLAYLLYDYLPNGNLAEKIRMKMDWATKYKIIVGIAKGLCFLHHDCYPAIPHGDLKSSNIVFDENMETHLAEFGFKYLVQLNKGLYTATSKKETGEFNNAIKEELYMDIYNFGEIILEILTNGKLTNAGASIRNKPKEVLLKDIYNENEVDCKTSLQEEIKVVIDVALICTRSRASDRPSIEDALKFLSGLKPQDNNRT</sequence>
<feature type="chain" id="PRO_5043844373" evidence="12">
    <location>
        <begin position="24"/>
        <end position="873"/>
    </location>
</feature>
<evidence type="ECO:0000256" key="12">
    <source>
        <dbReference type="SAM" id="SignalP"/>
    </source>
</evidence>
<dbReference type="InterPro" id="IPR011009">
    <property type="entry name" value="Kinase-like_dom_sf"/>
</dbReference>
<dbReference type="Pfam" id="PF00560">
    <property type="entry name" value="LRR_1"/>
    <property type="match status" value="3"/>
</dbReference>
<dbReference type="InterPro" id="IPR008271">
    <property type="entry name" value="Ser/Thr_kinase_AS"/>
</dbReference>
<dbReference type="EMBL" id="PKMF04000269">
    <property type="protein sequence ID" value="KAK7840118.1"/>
    <property type="molecule type" value="Genomic_DNA"/>
</dbReference>
<dbReference type="Pfam" id="PF07714">
    <property type="entry name" value="PK_Tyr_Ser-Thr"/>
    <property type="match status" value="1"/>
</dbReference>
<comment type="similarity">
    <text evidence="3">Belongs to the RLP family.</text>
</comment>
<dbReference type="AlphaFoldDB" id="A0AAW0KNY0"/>
<evidence type="ECO:0000256" key="5">
    <source>
        <dbReference type="ARBA" id="ARBA00022692"/>
    </source>
</evidence>
<dbReference type="PROSITE" id="PS50011">
    <property type="entry name" value="PROTEIN_KINASE_DOM"/>
    <property type="match status" value="1"/>
</dbReference>
<organism evidence="14 15">
    <name type="scientific">Quercus suber</name>
    <name type="common">Cork oak</name>
    <dbReference type="NCBI Taxonomy" id="58331"/>
    <lineage>
        <taxon>Eukaryota</taxon>
        <taxon>Viridiplantae</taxon>
        <taxon>Streptophyta</taxon>
        <taxon>Embryophyta</taxon>
        <taxon>Tracheophyta</taxon>
        <taxon>Spermatophyta</taxon>
        <taxon>Magnoliopsida</taxon>
        <taxon>eudicotyledons</taxon>
        <taxon>Gunneridae</taxon>
        <taxon>Pentapetalae</taxon>
        <taxon>rosids</taxon>
        <taxon>fabids</taxon>
        <taxon>Fagales</taxon>
        <taxon>Fagaceae</taxon>
        <taxon>Quercus</taxon>
    </lineage>
</organism>
<evidence type="ECO:0000256" key="9">
    <source>
        <dbReference type="ARBA" id="ARBA00023136"/>
    </source>
</evidence>
<dbReference type="SUPFAM" id="SSF56112">
    <property type="entry name" value="Protein kinase-like (PK-like)"/>
    <property type="match status" value="1"/>
</dbReference>
<comment type="subcellular location">
    <subcellularLocation>
        <location evidence="1">Membrane</location>
        <topology evidence="1">Single-pass type I membrane protein</topology>
    </subcellularLocation>
</comment>
<evidence type="ECO:0000256" key="8">
    <source>
        <dbReference type="ARBA" id="ARBA00022989"/>
    </source>
</evidence>
<feature type="signal peptide" evidence="12">
    <location>
        <begin position="1"/>
        <end position="23"/>
    </location>
</feature>
<dbReference type="InterPro" id="IPR000719">
    <property type="entry name" value="Prot_kinase_dom"/>
</dbReference>
<keyword evidence="6 12" id="KW-0732">Signal</keyword>
<dbReference type="InterPro" id="IPR032675">
    <property type="entry name" value="LRR_dom_sf"/>
</dbReference>
<name>A0AAW0KNY0_QUESU</name>